<protein>
    <submittedName>
        <fullName evidence="1">Uncharacterized protein</fullName>
    </submittedName>
</protein>
<evidence type="ECO:0000313" key="2">
    <source>
        <dbReference type="Proteomes" id="UP000488936"/>
    </source>
</evidence>
<proteinExistence type="predicted"/>
<reference evidence="1 2" key="1">
    <citation type="journal article" date="2006" name="Int. J. Syst. Evol. Microbiol.">
        <title>Myroides pelagicus sp. nov., isolated from seawater in Thailand.</title>
        <authorList>
            <person name="Yoon J."/>
            <person name="Maneerat S."/>
            <person name="Kawai F."/>
            <person name="Yokota A."/>
        </authorList>
    </citation>
    <scope>NUCLEOTIDE SEQUENCE [LARGE SCALE GENOMIC DNA]</scope>
    <source>
        <strain evidence="1 2">SM1T</strain>
    </source>
</reference>
<accession>A0A7K1GN26</accession>
<gene>
    <name evidence="1" type="ORF">GJV77_10065</name>
</gene>
<sequence>MKVIISIALLLINAILGLFDLSIDSNAIENLLVENKGNTIEQVSDENQQHIMKNKTYEYNKTAG</sequence>
<evidence type="ECO:0000313" key="1">
    <source>
        <dbReference type="EMBL" id="MTH30241.1"/>
    </source>
</evidence>
<comment type="caution">
    <text evidence="1">The sequence shown here is derived from an EMBL/GenBank/DDBJ whole genome shotgun (WGS) entry which is preliminary data.</text>
</comment>
<name>A0A7K1GN26_9FLAO</name>
<dbReference type="AlphaFoldDB" id="A0A7K1GN26"/>
<organism evidence="1 2">
    <name type="scientific">Myroides pelagicus</name>
    <dbReference type="NCBI Taxonomy" id="270914"/>
    <lineage>
        <taxon>Bacteria</taxon>
        <taxon>Pseudomonadati</taxon>
        <taxon>Bacteroidota</taxon>
        <taxon>Flavobacteriia</taxon>
        <taxon>Flavobacteriales</taxon>
        <taxon>Flavobacteriaceae</taxon>
        <taxon>Myroides</taxon>
    </lineage>
</organism>
<dbReference type="Proteomes" id="UP000488936">
    <property type="component" value="Unassembled WGS sequence"/>
</dbReference>
<dbReference type="RefSeq" id="WP_155036226.1">
    <property type="nucleotide sequence ID" value="NZ_JAYMMG010000032.1"/>
</dbReference>
<keyword evidence="2" id="KW-1185">Reference proteome</keyword>
<dbReference type="EMBL" id="WMJY01000021">
    <property type="protein sequence ID" value="MTH30241.1"/>
    <property type="molecule type" value="Genomic_DNA"/>
</dbReference>